<keyword evidence="2" id="KW-0472">Membrane</keyword>
<proteinExistence type="predicted"/>
<reference evidence="3" key="1">
    <citation type="submission" date="2022-07" db="EMBL/GenBank/DDBJ databases">
        <title>Chromosome-level genome of Muraenolepis orangiensis.</title>
        <authorList>
            <person name="Kim J."/>
        </authorList>
    </citation>
    <scope>NUCLEOTIDE SEQUENCE</scope>
    <source>
        <strain evidence="3">KU_S4_2022</strain>
        <tissue evidence="3">Muscle</tissue>
    </source>
</reference>
<dbReference type="InterPro" id="IPR030429">
    <property type="entry name" value="Sarcospan"/>
</dbReference>
<dbReference type="EMBL" id="JANIIK010000110">
    <property type="protein sequence ID" value="KAJ3596142.1"/>
    <property type="molecule type" value="Genomic_DNA"/>
</dbReference>
<dbReference type="GO" id="GO:0042383">
    <property type="term" value="C:sarcolemma"/>
    <property type="evidence" value="ECO:0007669"/>
    <property type="project" value="TreeGrafter"/>
</dbReference>
<feature type="transmembrane region" description="Helical" evidence="2">
    <location>
        <begin position="42"/>
        <end position="63"/>
    </location>
</feature>
<dbReference type="OrthoDB" id="10027693at2759"/>
<evidence type="ECO:0000313" key="3">
    <source>
        <dbReference type="EMBL" id="KAJ3596142.1"/>
    </source>
</evidence>
<comment type="caution">
    <text evidence="3">The sequence shown here is derived from an EMBL/GenBank/DDBJ whole genome shotgun (WGS) entry which is preliminary data.</text>
</comment>
<keyword evidence="2" id="KW-1133">Transmembrane helix</keyword>
<dbReference type="AlphaFoldDB" id="A0A9Q0ID52"/>
<dbReference type="PANTHER" id="PTHR15260:SF1">
    <property type="entry name" value="SARCOSPAN"/>
    <property type="match status" value="1"/>
</dbReference>
<dbReference type="GO" id="GO:0016010">
    <property type="term" value="C:dystrophin-associated glycoprotein complex"/>
    <property type="evidence" value="ECO:0007669"/>
    <property type="project" value="InterPro"/>
</dbReference>
<organism evidence="3 4">
    <name type="scientific">Muraenolepis orangiensis</name>
    <name type="common">Patagonian moray cod</name>
    <dbReference type="NCBI Taxonomy" id="630683"/>
    <lineage>
        <taxon>Eukaryota</taxon>
        <taxon>Metazoa</taxon>
        <taxon>Chordata</taxon>
        <taxon>Craniata</taxon>
        <taxon>Vertebrata</taxon>
        <taxon>Euteleostomi</taxon>
        <taxon>Actinopterygii</taxon>
        <taxon>Neopterygii</taxon>
        <taxon>Teleostei</taxon>
        <taxon>Neoteleostei</taxon>
        <taxon>Acanthomorphata</taxon>
        <taxon>Zeiogadaria</taxon>
        <taxon>Gadariae</taxon>
        <taxon>Gadiformes</taxon>
        <taxon>Muraenolepidoidei</taxon>
        <taxon>Muraenolepididae</taxon>
        <taxon>Muraenolepis</taxon>
    </lineage>
</organism>
<accession>A0A9Q0ID52</accession>
<dbReference type="PANTHER" id="PTHR15260">
    <property type="entry name" value="SARCOSPAN"/>
    <property type="match status" value="1"/>
</dbReference>
<name>A0A9Q0ID52_9TELE</name>
<protein>
    <submittedName>
        <fullName evidence="3">Uncharacterized protein</fullName>
    </submittedName>
</protein>
<keyword evidence="2" id="KW-0812">Transmembrane</keyword>
<evidence type="ECO:0000256" key="2">
    <source>
        <dbReference type="SAM" id="Phobius"/>
    </source>
</evidence>
<evidence type="ECO:0000256" key="1">
    <source>
        <dbReference type="SAM" id="MobiDB-lite"/>
    </source>
</evidence>
<feature type="region of interest" description="Disordered" evidence="1">
    <location>
        <begin position="1"/>
        <end position="32"/>
    </location>
</feature>
<evidence type="ECO:0000313" key="4">
    <source>
        <dbReference type="Proteomes" id="UP001148018"/>
    </source>
</evidence>
<keyword evidence="4" id="KW-1185">Reference proteome</keyword>
<gene>
    <name evidence="3" type="ORF">NHX12_002551</name>
</gene>
<dbReference type="Proteomes" id="UP001148018">
    <property type="component" value="Unassembled WGS sequence"/>
</dbReference>
<sequence length="112" mass="12033">MGRGERGSSGDQQKDRRPIFRKEEDGPGRAESPRCCGCRFPLLVAALQLLLGLSTAAVAFLTLNTSRSLSARETPHWAGITVSSSSSSSSSCACYITSDSRITLQALSNKYF</sequence>